<dbReference type="InterPro" id="IPR015720">
    <property type="entry name" value="Emp24-like"/>
</dbReference>
<evidence type="ECO:0000313" key="12">
    <source>
        <dbReference type="Proteomes" id="UP000717585"/>
    </source>
</evidence>
<evidence type="ECO:0000259" key="10">
    <source>
        <dbReference type="PROSITE" id="PS50866"/>
    </source>
</evidence>
<keyword evidence="6 8" id="KW-0472">Membrane</keyword>
<dbReference type="Pfam" id="PF01105">
    <property type="entry name" value="EMP24_GP25L"/>
    <property type="match status" value="1"/>
</dbReference>
<evidence type="ECO:0000313" key="11">
    <source>
        <dbReference type="EMBL" id="KAG9396989.1"/>
    </source>
</evidence>
<dbReference type="Proteomes" id="UP000717585">
    <property type="component" value="Unassembled WGS sequence"/>
</dbReference>
<accession>A0A8J6BB14</accession>
<protein>
    <submittedName>
        <fullName evidence="11">Transmembrane emp24 domain-containing protein</fullName>
    </submittedName>
</protein>
<evidence type="ECO:0000256" key="6">
    <source>
        <dbReference type="ARBA" id="ARBA00023136"/>
    </source>
</evidence>
<evidence type="ECO:0000256" key="8">
    <source>
        <dbReference type="SAM" id="Phobius"/>
    </source>
</evidence>
<dbReference type="PANTHER" id="PTHR22811">
    <property type="entry name" value="TRANSMEMBRANE EMP24 DOMAIN-CONTAINING PROTEIN"/>
    <property type="match status" value="1"/>
</dbReference>
<organism evidence="11 12">
    <name type="scientific">Carpediemonas membranifera</name>
    <dbReference type="NCBI Taxonomy" id="201153"/>
    <lineage>
        <taxon>Eukaryota</taxon>
        <taxon>Metamonada</taxon>
        <taxon>Carpediemonas-like organisms</taxon>
        <taxon>Carpediemonas</taxon>
    </lineage>
</organism>
<dbReference type="AlphaFoldDB" id="A0A8J6BB14"/>
<name>A0A8J6BB14_9EUKA</name>
<feature type="chain" id="PRO_5035199114" evidence="9">
    <location>
        <begin position="25"/>
        <end position="235"/>
    </location>
</feature>
<feature type="transmembrane region" description="Helical" evidence="8">
    <location>
        <begin position="203"/>
        <end position="222"/>
    </location>
</feature>
<feature type="domain" description="GOLD" evidence="10">
    <location>
        <begin position="24"/>
        <end position="140"/>
    </location>
</feature>
<keyword evidence="3 7" id="KW-0812">Transmembrane</keyword>
<dbReference type="InterPro" id="IPR009038">
    <property type="entry name" value="GOLD_dom"/>
</dbReference>
<dbReference type="SMART" id="SM01190">
    <property type="entry name" value="EMP24_GP25L"/>
    <property type="match status" value="1"/>
</dbReference>
<evidence type="ECO:0000256" key="7">
    <source>
        <dbReference type="RuleBase" id="RU003827"/>
    </source>
</evidence>
<reference evidence="11" key="1">
    <citation type="submission" date="2021-05" db="EMBL/GenBank/DDBJ databases">
        <title>A free-living protist that lacks canonical eukaryotic 1 DNA replication and segregation systems.</title>
        <authorList>
            <person name="Salas-Leiva D.E."/>
            <person name="Tromer E.C."/>
            <person name="Curtis B.A."/>
            <person name="Jerlstrom-Hultqvist J."/>
            <person name="Kolisko M."/>
            <person name="Yi Z."/>
            <person name="Salas-Leiva J.S."/>
            <person name="Gallot-Lavallee L."/>
            <person name="Kops G.J.P.L."/>
            <person name="Archibald J.M."/>
            <person name="Simpson A.G.B."/>
            <person name="Roger A.J."/>
        </authorList>
    </citation>
    <scope>NUCLEOTIDE SEQUENCE</scope>
    <source>
        <strain evidence="11">BICM</strain>
    </source>
</reference>
<dbReference type="OrthoDB" id="3427at2759"/>
<dbReference type="EMBL" id="JAHDYR010000004">
    <property type="protein sequence ID" value="KAG9396989.1"/>
    <property type="molecule type" value="Genomic_DNA"/>
</dbReference>
<dbReference type="GO" id="GO:0016020">
    <property type="term" value="C:membrane"/>
    <property type="evidence" value="ECO:0007669"/>
    <property type="project" value="UniProtKB-SubCell"/>
</dbReference>
<comment type="caution">
    <text evidence="11">The sequence shown here is derived from an EMBL/GenBank/DDBJ whole genome shotgun (WGS) entry which is preliminary data.</text>
</comment>
<dbReference type="PROSITE" id="PS50866">
    <property type="entry name" value="GOLD"/>
    <property type="match status" value="1"/>
</dbReference>
<evidence type="ECO:0000256" key="3">
    <source>
        <dbReference type="ARBA" id="ARBA00022692"/>
    </source>
</evidence>
<feature type="signal peptide" evidence="9">
    <location>
        <begin position="1"/>
        <end position="24"/>
    </location>
</feature>
<comment type="similarity">
    <text evidence="2 7">Belongs to the EMP24/GP25L family.</text>
</comment>
<proteinExistence type="inferred from homology"/>
<keyword evidence="12" id="KW-1185">Reference proteome</keyword>
<evidence type="ECO:0000256" key="4">
    <source>
        <dbReference type="ARBA" id="ARBA00022729"/>
    </source>
</evidence>
<sequence length="235" mass="26498">MATIRPAFVVRTGLLCLLLMAIQANCLYWYMEGASSKEFYVDAFQDEIVLVEYSYRTVTVTQGLNSNKVIPMTSDSHNIHIEVRDPTDAVVYRAAAKENGGHFGFTSQHDGMYRVIFTQTNAHVFARNKMRARVTMDVSVGADVGSEPEKTEETVADKAQIALLTREVSRLRDKVNIIKMEQGNSKSRDEKFSTKYAGIGSRIVFFAVFQIAFFIGVGLWQMKDLKKFLVKTKVV</sequence>
<comment type="subcellular location">
    <subcellularLocation>
        <location evidence="1 7">Membrane</location>
        <topology evidence="1 7">Single-pass type I membrane protein</topology>
    </subcellularLocation>
</comment>
<evidence type="ECO:0000256" key="5">
    <source>
        <dbReference type="ARBA" id="ARBA00022989"/>
    </source>
</evidence>
<evidence type="ECO:0000256" key="9">
    <source>
        <dbReference type="SAM" id="SignalP"/>
    </source>
</evidence>
<evidence type="ECO:0000256" key="1">
    <source>
        <dbReference type="ARBA" id="ARBA00004479"/>
    </source>
</evidence>
<gene>
    <name evidence="11" type="ORF">J8273_1338</name>
</gene>
<keyword evidence="5 8" id="KW-1133">Transmembrane helix</keyword>
<keyword evidence="4 9" id="KW-0732">Signal</keyword>
<evidence type="ECO:0000256" key="2">
    <source>
        <dbReference type="ARBA" id="ARBA00007104"/>
    </source>
</evidence>